<dbReference type="InterPro" id="IPR000182">
    <property type="entry name" value="GNAT_dom"/>
</dbReference>
<dbReference type="PANTHER" id="PTHR43877">
    <property type="entry name" value="AMINOALKYLPHOSPHONATE N-ACETYLTRANSFERASE-RELATED-RELATED"/>
    <property type="match status" value="1"/>
</dbReference>
<dbReference type="Pfam" id="PF00583">
    <property type="entry name" value="Acetyltransf_1"/>
    <property type="match status" value="1"/>
</dbReference>
<name>A0ABX0G2C7_9RHOB</name>
<dbReference type="InterPro" id="IPR000835">
    <property type="entry name" value="HTH_MarR-typ"/>
</dbReference>
<dbReference type="SUPFAM" id="SSF55729">
    <property type="entry name" value="Acyl-CoA N-acyltransferases (Nat)"/>
    <property type="match status" value="1"/>
</dbReference>
<dbReference type="InterPro" id="IPR036390">
    <property type="entry name" value="WH_DNA-bd_sf"/>
</dbReference>
<organism evidence="5 6">
    <name type="scientific">Rhodobacter calidifons</name>
    <dbReference type="NCBI Taxonomy" id="2715277"/>
    <lineage>
        <taxon>Bacteria</taxon>
        <taxon>Pseudomonadati</taxon>
        <taxon>Pseudomonadota</taxon>
        <taxon>Alphaproteobacteria</taxon>
        <taxon>Rhodobacterales</taxon>
        <taxon>Rhodobacter group</taxon>
        <taxon>Rhodobacter</taxon>
    </lineage>
</organism>
<gene>
    <name evidence="5" type="ORF">G8O29_01260</name>
</gene>
<keyword evidence="2" id="KW-0012">Acyltransferase</keyword>
<evidence type="ECO:0000256" key="2">
    <source>
        <dbReference type="ARBA" id="ARBA00023315"/>
    </source>
</evidence>
<dbReference type="Proteomes" id="UP001515660">
    <property type="component" value="Unassembled WGS sequence"/>
</dbReference>
<evidence type="ECO:0000313" key="5">
    <source>
        <dbReference type="EMBL" id="NHB75368.1"/>
    </source>
</evidence>
<evidence type="ECO:0000259" key="3">
    <source>
        <dbReference type="PROSITE" id="PS50995"/>
    </source>
</evidence>
<feature type="domain" description="N-acetyltransferase" evidence="4">
    <location>
        <begin position="141"/>
        <end position="291"/>
    </location>
</feature>
<evidence type="ECO:0000313" key="6">
    <source>
        <dbReference type="Proteomes" id="UP001515660"/>
    </source>
</evidence>
<dbReference type="Gene3D" id="1.10.10.10">
    <property type="entry name" value="Winged helix-like DNA-binding domain superfamily/Winged helix DNA-binding domain"/>
    <property type="match status" value="1"/>
</dbReference>
<reference evidence="5 6" key="1">
    <citation type="journal article" date="2022" name="Microorganisms">
        <title>Genome Sequence and Characterization of a Xanthorhodopsin-Containing, Aerobic Anoxygenic Phototrophic Rhodobacter Species, Isolated from Mesophilic Conditions at Yellowstone National Park.</title>
        <authorList>
            <person name="Kyndt J.A."/>
            <person name="Robertson S."/>
            <person name="Shoffstall I.B."/>
            <person name="Ramaley R.F."/>
            <person name="Meyer T.E."/>
        </authorList>
    </citation>
    <scope>NUCLEOTIDE SEQUENCE [LARGE SCALE GENOMIC DNA]</scope>
    <source>
        <strain evidence="5 6">M37P</strain>
    </source>
</reference>
<dbReference type="SUPFAM" id="SSF46785">
    <property type="entry name" value="Winged helix' DNA-binding domain"/>
    <property type="match status" value="1"/>
</dbReference>
<dbReference type="InterPro" id="IPR016181">
    <property type="entry name" value="Acyl_CoA_acyltransferase"/>
</dbReference>
<dbReference type="InterPro" id="IPR036388">
    <property type="entry name" value="WH-like_DNA-bd_sf"/>
</dbReference>
<dbReference type="InterPro" id="IPR050832">
    <property type="entry name" value="Bact_Acetyltransf"/>
</dbReference>
<dbReference type="CDD" id="cd04301">
    <property type="entry name" value="NAT_SF"/>
    <property type="match status" value="1"/>
</dbReference>
<keyword evidence="1" id="KW-0808">Transferase</keyword>
<dbReference type="Pfam" id="PF13463">
    <property type="entry name" value="HTH_27"/>
    <property type="match status" value="1"/>
</dbReference>
<dbReference type="PROSITE" id="PS50995">
    <property type="entry name" value="HTH_MARR_2"/>
    <property type="match status" value="1"/>
</dbReference>
<dbReference type="SMART" id="SM00347">
    <property type="entry name" value="HTH_MARR"/>
    <property type="match status" value="1"/>
</dbReference>
<protein>
    <submittedName>
        <fullName evidence="5">MarR family transcriptional regulator</fullName>
    </submittedName>
</protein>
<dbReference type="PANTHER" id="PTHR43877:SF2">
    <property type="entry name" value="AMINOALKYLPHOSPHONATE N-ACETYLTRANSFERASE-RELATED"/>
    <property type="match status" value="1"/>
</dbReference>
<accession>A0ABX0G2C7</accession>
<proteinExistence type="predicted"/>
<keyword evidence="6" id="KW-1185">Reference proteome</keyword>
<dbReference type="Gene3D" id="3.40.630.30">
    <property type="match status" value="1"/>
</dbReference>
<comment type="caution">
    <text evidence="5">The sequence shown here is derived from an EMBL/GenBank/DDBJ whole genome shotgun (WGS) entry which is preliminary data.</text>
</comment>
<evidence type="ECO:0000256" key="1">
    <source>
        <dbReference type="ARBA" id="ARBA00022679"/>
    </source>
</evidence>
<dbReference type="EMBL" id="JAANHS010000001">
    <property type="protein sequence ID" value="NHB75368.1"/>
    <property type="molecule type" value="Genomic_DNA"/>
</dbReference>
<sequence length="291" mass="31573">MLDAVARLRRFNRAVTREVGALDTSFLGRGRPLGAVRVLVMVRPEGTDVALIRDRLGLDSGLMSRFLRSLEREGLIQTATDPADRRRRIARLTPAGEAEVAAYDAIGQARAARLLARAGSRAAELVAAMDLIATVLNRDQLEIRPADPDSPEVLACWQAYVAELVARVPGATPDLFLLPDPGADRYRPPQGRCLLAWSDDLPVGCVSLRPLDAATAEVKRLWVDAAARGQGLARRLMTAIEDEARAMGLVALKLDTNSALSEAIALYRATGWRVCAPYTGAPADTWMEKLL</sequence>
<feature type="domain" description="HTH marR-type" evidence="3">
    <location>
        <begin position="1"/>
        <end position="137"/>
    </location>
</feature>
<evidence type="ECO:0000259" key="4">
    <source>
        <dbReference type="PROSITE" id="PS51186"/>
    </source>
</evidence>
<dbReference type="PROSITE" id="PS51186">
    <property type="entry name" value="GNAT"/>
    <property type="match status" value="1"/>
</dbReference>
<dbReference type="RefSeq" id="WP_166401410.1">
    <property type="nucleotide sequence ID" value="NZ_JAANHS010000001.1"/>
</dbReference>